<keyword evidence="9" id="KW-1185">Reference proteome</keyword>
<keyword evidence="3 6" id="KW-1133">Transmembrane helix</keyword>
<feature type="transmembrane region" description="Helical" evidence="6">
    <location>
        <begin position="618"/>
        <end position="643"/>
    </location>
</feature>
<dbReference type="GeneID" id="62167804"/>
<evidence type="ECO:0000256" key="4">
    <source>
        <dbReference type="ARBA" id="ARBA00023136"/>
    </source>
</evidence>
<evidence type="ECO:0000256" key="5">
    <source>
        <dbReference type="SAM" id="MobiDB-lite"/>
    </source>
</evidence>
<evidence type="ECO:0000256" key="1">
    <source>
        <dbReference type="ARBA" id="ARBA00004141"/>
    </source>
</evidence>
<feature type="transmembrane region" description="Helical" evidence="6">
    <location>
        <begin position="236"/>
        <end position="254"/>
    </location>
</feature>
<feature type="transmembrane region" description="Helical" evidence="6">
    <location>
        <begin position="140"/>
        <end position="165"/>
    </location>
</feature>
<feature type="transmembrane region" description="Helical" evidence="6">
    <location>
        <begin position="468"/>
        <end position="486"/>
    </location>
</feature>
<feature type="transmembrane region" description="Helical" evidence="6">
    <location>
        <begin position="431"/>
        <end position="456"/>
    </location>
</feature>
<evidence type="ECO:0000259" key="7">
    <source>
        <dbReference type="PROSITE" id="PS50850"/>
    </source>
</evidence>
<dbReference type="PANTHER" id="PTHR23501">
    <property type="entry name" value="MAJOR FACILITATOR SUPERFAMILY"/>
    <property type="match status" value="1"/>
</dbReference>
<dbReference type="AlphaFoldDB" id="A0A9P6LEW1"/>
<feature type="domain" description="Major facilitator superfamily (MFS) profile" evidence="7">
    <location>
        <begin position="140"/>
        <end position="643"/>
    </location>
</feature>
<dbReference type="GO" id="GO:0005886">
    <property type="term" value="C:plasma membrane"/>
    <property type="evidence" value="ECO:0007669"/>
    <property type="project" value="TreeGrafter"/>
</dbReference>
<dbReference type="RefSeq" id="XP_038739987.1">
    <property type="nucleotide sequence ID" value="XM_038894730.1"/>
</dbReference>
<evidence type="ECO:0000313" key="8">
    <source>
        <dbReference type="EMBL" id="KAF9870526.1"/>
    </source>
</evidence>
<evidence type="ECO:0000313" key="9">
    <source>
        <dbReference type="Proteomes" id="UP000781932"/>
    </source>
</evidence>
<reference evidence="8" key="1">
    <citation type="submission" date="2020-03" db="EMBL/GenBank/DDBJ databases">
        <authorList>
            <person name="He L."/>
        </authorList>
    </citation>
    <scope>NUCLEOTIDE SEQUENCE</scope>
    <source>
        <strain evidence="8">CkLH20</strain>
    </source>
</reference>
<dbReference type="InterPro" id="IPR011701">
    <property type="entry name" value="MFS"/>
</dbReference>
<feature type="transmembrane region" description="Helical" evidence="6">
    <location>
        <begin position="293"/>
        <end position="316"/>
    </location>
</feature>
<feature type="transmembrane region" description="Helical" evidence="6">
    <location>
        <begin position="523"/>
        <end position="542"/>
    </location>
</feature>
<dbReference type="PANTHER" id="PTHR23501:SF39">
    <property type="entry name" value="MULTIDRUG TRANSPORTER, PUTATIVE (AFU_ORTHOLOGUE AFUA_1G05010)-RELATED"/>
    <property type="match status" value="1"/>
</dbReference>
<dbReference type="Proteomes" id="UP000781932">
    <property type="component" value="Unassembled WGS sequence"/>
</dbReference>
<feature type="transmembrane region" description="Helical" evidence="6">
    <location>
        <begin position="354"/>
        <end position="376"/>
    </location>
</feature>
<feature type="transmembrane region" description="Helical" evidence="6">
    <location>
        <begin position="266"/>
        <end position="287"/>
    </location>
</feature>
<dbReference type="Gene3D" id="1.20.1250.20">
    <property type="entry name" value="MFS general substrate transporter like domains"/>
    <property type="match status" value="1"/>
</dbReference>
<organism evidence="8 9">
    <name type="scientific">Colletotrichum karsti</name>
    <dbReference type="NCBI Taxonomy" id="1095194"/>
    <lineage>
        <taxon>Eukaryota</taxon>
        <taxon>Fungi</taxon>
        <taxon>Dikarya</taxon>
        <taxon>Ascomycota</taxon>
        <taxon>Pezizomycotina</taxon>
        <taxon>Sordariomycetes</taxon>
        <taxon>Hypocreomycetidae</taxon>
        <taxon>Glomerellales</taxon>
        <taxon>Glomerellaceae</taxon>
        <taxon>Colletotrichum</taxon>
        <taxon>Colletotrichum boninense species complex</taxon>
    </lineage>
</organism>
<dbReference type="EMBL" id="JAATWM020000053">
    <property type="protein sequence ID" value="KAF9870526.1"/>
    <property type="molecule type" value="Genomic_DNA"/>
</dbReference>
<dbReference type="SUPFAM" id="SSF103473">
    <property type="entry name" value="MFS general substrate transporter"/>
    <property type="match status" value="2"/>
</dbReference>
<feature type="transmembrane region" description="Helical" evidence="6">
    <location>
        <begin position="209"/>
        <end position="230"/>
    </location>
</feature>
<dbReference type="GO" id="GO:0022857">
    <property type="term" value="F:transmembrane transporter activity"/>
    <property type="evidence" value="ECO:0007669"/>
    <property type="project" value="InterPro"/>
</dbReference>
<dbReference type="PROSITE" id="PS50850">
    <property type="entry name" value="MFS"/>
    <property type="match status" value="1"/>
</dbReference>
<reference evidence="8" key="2">
    <citation type="submission" date="2020-11" db="EMBL/GenBank/DDBJ databases">
        <title>Whole genome sequencing of Colletotrichum sp.</title>
        <authorList>
            <person name="Li H."/>
        </authorList>
    </citation>
    <scope>NUCLEOTIDE SEQUENCE</scope>
    <source>
        <strain evidence="8">CkLH20</strain>
    </source>
</reference>
<feature type="transmembrane region" description="Helical" evidence="6">
    <location>
        <begin position="554"/>
        <end position="580"/>
    </location>
</feature>
<evidence type="ECO:0000256" key="2">
    <source>
        <dbReference type="ARBA" id="ARBA00022692"/>
    </source>
</evidence>
<feature type="region of interest" description="Disordered" evidence="5">
    <location>
        <begin position="671"/>
        <end position="690"/>
    </location>
</feature>
<comment type="caution">
    <text evidence="8">The sequence shown here is derived from an EMBL/GenBank/DDBJ whole genome shotgun (WGS) entry which is preliminary data.</text>
</comment>
<name>A0A9P6LEW1_9PEZI</name>
<dbReference type="InterPro" id="IPR036259">
    <property type="entry name" value="MFS_trans_sf"/>
</dbReference>
<evidence type="ECO:0000256" key="6">
    <source>
        <dbReference type="SAM" id="Phobius"/>
    </source>
</evidence>
<evidence type="ECO:0000256" key="3">
    <source>
        <dbReference type="ARBA" id="ARBA00022989"/>
    </source>
</evidence>
<feature type="transmembrane region" description="Helical" evidence="6">
    <location>
        <begin position="498"/>
        <end position="517"/>
    </location>
</feature>
<sequence length="690" mass="75083">MLSILGAMYALQAVRSPINGVGILDPFNKPAPLLKTESIPNMVFIYLGKKIYRSIKARKVANQSTPTTTPAKESSTPVTDGNIADDFASEGAADHQSSTQDKVERTTTNSTCGHQFDAAAGSCPTCKSARKDRIIYRVRLFAGLILPFIVQALDVTIVASALPWIAADFHETGQLNWIIAAFNLTSAAFIPFWGQVADIFGRHVSIQTCLALMLVGSALCTGAPTSAYPVLLLGRAFQGLACAGLNVLVRIIIADKVTLRENARNWSAFSFLGGVLGWGLGPLIGGYITAQSTWRWCFGINLPIAFASMLLIYFVLRSELLGPQPLSQLDETTETGRRSTFAKRLKTIDVGGQVLFLFGFGLLILGLSWAGATYAWNSPAVLVTLILGLIITVLFITYEYHMSPGKALARRFPAQKAMVPWELIRNRDIGLLFYTSFATGMAMYSVLYFCNIYFTMVKLWSADQAGTQLLYFTPGLGVGVYISAFMCNSWPRKTFPPIFIGSILEMVGIGLIAWAIYTEHNPTVYGMMALTGVGTGLRVMPVPLHGIAQFPKKIAAVISLMAVAYPFGGTLGLTVMTTVFNNASGISNDSPLRDFATLKSLPVEQQAAVTNEAKMGVVWAFVAICPFMIICTITASFLGNVYINRSEEGENGRQNAIYEGVYLLKPFRKGSSKDKITTREHQSGEEQIPK</sequence>
<dbReference type="OrthoDB" id="6770063at2759"/>
<dbReference type="InterPro" id="IPR020846">
    <property type="entry name" value="MFS_dom"/>
</dbReference>
<feature type="transmembrane region" description="Helical" evidence="6">
    <location>
        <begin position="177"/>
        <end position="197"/>
    </location>
</feature>
<gene>
    <name evidence="8" type="ORF">CkaCkLH20_12016</name>
</gene>
<accession>A0A9P6LEW1</accession>
<protein>
    <submittedName>
        <fullName evidence="8">MFS multidrug transporter</fullName>
    </submittedName>
</protein>
<keyword evidence="2 6" id="KW-0812">Transmembrane</keyword>
<comment type="subcellular location">
    <subcellularLocation>
        <location evidence="1">Membrane</location>
        <topology evidence="1">Multi-pass membrane protein</topology>
    </subcellularLocation>
</comment>
<dbReference type="Gene3D" id="1.20.1720.10">
    <property type="entry name" value="Multidrug resistance protein D"/>
    <property type="match status" value="1"/>
</dbReference>
<dbReference type="Pfam" id="PF07690">
    <property type="entry name" value="MFS_1"/>
    <property type="match status" value="1"/>
</dbReference>
<feature type="transmembrane region" description="Helical" evidence="6">
    <location>
        <begin position="382"/>
        <end position="401"/>
    </location>
</feature>
<proteinExistence type="predicted"/>
<keyword evidence="4 6" id="KW-0472">Membrane</keyword>